<dbReference type="Proteomes" id="UP000019184">
    <property type="component" value="Unassembled WGS sequence"/>
</dbReference>
<keyword evidence="2" id="KW-1185">Reference proteome</keyword>
<reference evidence="1 2" key="1">
    <citation type="journal article" date="2014" name="ISME J.">
        <title>Candidatus Competibacter-lineage genomes retrieved from metagenomes reveal functional metabolic diversity.</title>
        <authorList>
            <person name="McIlroy S.J."/>
            <person name="Albertsen M."/>
            <person name="Andresen E.K."/>
            <person name="Saunders A.M."/>
            <person name="Kristiansen R."/>
            <person name="Stokholm-Bjerregaard M."/>
            <person name="Nielsen K.L."/>
            <person name="Nielsen P.H."/>
        </authorList>
    </citation>
    <scope>NUCLEOTIDE SEQUENCE [LARGE SCALE GENOMIC DNA]</scope>
    <source>
        <strain evidence="1 2">Run_B_J11</strain>
    </source>
</reference>
<protein>
    <submittedName>
        <fullName evidence="1">Uncharacterized 19.8 kDa protein in nifW 5'region</fullName>
    </submittedName>
</protein>
<dbReference type="RefSeq" id="WP_034430425.1">
    <property type="nucleotide sequence ID" value="NZ_CBTK010000024.1"/>
</dbReference>
<comment type="caution">
    <text evidence="1">The sequence shown here is derived from an EMBL/GenBank/DDBJ whole genome shotgun (WGS) entry which is preliminary data.</text>
</comment>
<dbReference type="EMBL" id="CBTK010000024">
    <property type="protein sequence ID" value="CDH43390.1"/>
    <property type="molecule type" value="Genomic_DNA"/>
</dbReference>
<accession>A0A7U7G8B3</accession>
<name>A0A7U7G8B3_9GAMM</name>
<organism evidence="1 2">
    <name type="scientific">Candidatus Contendobacter odensis Run_B_J11</name>
    <dbReference type="NCBI Taxonomy" id="1400861"/>
    <lineage>
        <taxon>Bacteria</taxon>
        <taxon>Pseudomonadati</taxon>
        <taxon>Pseudomonadota</taxon>
        <taxon>Gammaproteobacteria</taxon>
        <taxon>Candidatus Competibacteraceae</taxon>
        <taxon>Candidatus Contendibacter</taxon>
    </lineage>
</organism>
<dbReference type="SUPFAM" id="SSF48452">
    <property type="entry name" value="TPR-like"/>
    <property type="match status" value="1"/>
</dbReference>
<proteinExistence type="predicted"/>
<dbReference type="OrthoDB" id="9812003at2"/>
<dbReference type="AlphaFoldDB" id="A0A7U7G8B3"/>
<evidence type="ECO:0000313" key="2">
    <source>
        <dbReference type="Proteomes" id="UP000019184"/>
    </source>
</evidence>
<gene>
    <name evidence="1" type="ORF">BN874_120041</name>
</gene>
<evidence type="ECO:0000313" key="1">
    <source>
        <dbReference type="EMBL" id="CDH43390.1"/>
    </source>
</evidence>
<sequence length="173" mass="19551">MDLLSFDAEPLFFDNPPAEEVVQLLQQAAENYGDGQAEADLQRAYHLAPDHLMVLVALFRYYVYQQRFAQAIDISQQAREVIRQKLGLPQDWRTLSEAQLVSGQENNRVMVRFYLLCLKGEAYLYARLGELEKGIALLEKIIEMDSKDYLGAAALLAVVNGNEAARHVESTDS</sequence>
<dbReference type="InterPro" id="IPR011990">
    <property type="entry name" value="TPR-like_helical_dom_sf"/>
</dbReference>
<dbReference type="Gene3D" id="1.25.40.10">
    <property type="entry name" value="Tetratricopeptide repeat domain"/>
    <property type="match status" value="1"/>
</dbReference>